<dbReference type="AlphaFoldDB" id="A0A1H8DVB4"/>
<evidence type="ECO:0000256" key="6">
    <source>
        <dbReference type="ARBA" id="ARBA00023145"/>
    </source>
</evidence>
<dbReference type="PRINTS" id="PR00861">
    <property type="entry name" value="ALYTICPTASE"/>
</dbReference>
<evidence type="ECO:0000256" key="3">
    <source>
        <dbReference type="ARBA" id="ARBA00022729"/>
    </source>
</evidence>
<feature type="active site" description="Charge relay system" evidence="8">
    <location>
        <position position="217"/>
    </location>
</feature>
<proteinExistence type="inferred from homology"/>
<dbReference type="InterPro" id="IPR001316">
    <property type="entry name" value="Pept_S1A_streptogrisin"/>
</dbReference>
<dbReference type="OrthoDB" id="8781117at2"/>
<dbReference type="GO" id="GO:0006508">
    <property type="term" value="P:proteolysis"/>
    <property type="evidence" value="ECO:0007669"/>
    <property type="project" value="UniProtKB-KW"/>
</dbReference>
<dbReference type="InterPro" id="IPR004236">
    <property type="entry name" value="Pept_S1_alpha_lytic"/>
</dbReference>
<keyword evidence="13" id="KW-1185">Reference proteome</keyword>
<dbReference type="Proteomes" id="UP000182719">
    <property type="component" value="Unassembled WGS sequence"/>
</dbReference>
<dbReference type="InterPro" id="IPR043504">
    <property type="entry name" value="Peptidase_S1_PA_chymotrypsin"/>
</dbReference>
<evidence type="ECO:0000259" key="11">
    <source>
        <dbReference type="Pfam" id="PF02983"/>
    </source>
</evidence>
<feature type="disulfide bond" evidence="9">
    <location>
        <begin position="284"/>
        <end position="294"/>
    </location>
</feature>
<gene>
    <name evidence="12" type="ORF">SAMN05444354_13111</name>
</gene>
<keyword evidence="4" id="KW-0378">Hydrolase</keyword>
<feature type="active site" description="Charge relay system" evidence="8">
    <location>
        <position position="245"/>
    </location>
</feature>
<feature type="domain" description="Peptidase S1A alpha-lytic prodomain" evidence="11">
    <location>
        <begin position="112"/>
        <end position="167"/>
    </location>
</feature>
<evidence type="ECO:0000256" key="8">
    <source>
        <dbReference type="PIRSR" id="PIRSR001134-1"/>
    </source>
</evidence>
<dbReference type="Pfam" id="PF02983">
    <property type="entry name" value="Pro_Al_protease"/>
    <property type="match status" value="1"/>
</dbReference>
<protein>
    <submittedName>
        <fullName evidence="12">Streptogrisin C. Serine peptidase. MEROPS family S01A</fullName>
    </submittedName>
</protein>
<dbReference type="GO" id="GO:0005576">
    <property type="term" value="C:extracellular region"/>
    <property type="evidence" value="ECO:0007669"/>
    <property type="project" value="InterPro"/>
</dbReference>
<keyword evidence="5" id="KW-0720">Serine protease</keyword>
<dbReference type="Gene3D" id="2.40.10.10">
    <property type="entry name" value="Trypsin-like serine proteases"/>
    <property type="match status" value="2"/>
</dbReference>
<keyword evidence="7 9" id="KW-1015">Disulfide bond</keyword>
<evidence type="ECO:0000256" key="10">
    <source>
        <dbReference type="SAM" id="SignalP"/>
    </source>
</evidence>
<dbReference type="SUPFAM" id="SSF50494">
    <property type="entry name" value="Trypsin-like serine proteases"/>
    <property type="match status" value="1"/>
</dbReference>
<accession>A0A1H8DVB4</accession>
<feature type="disulfide bond" evidence="9">
    <location>
        <begin position="320"/>
        <end position="347"/>
    </location>
</feature>
<feature type="active site" description="Charge relay system" evidence="8">
    <location>
        <position position="326"/>
    </location>
</feature>
<keyword evidence="6" id="KW-0865">Zymogen</keyword>
<dbReference type="PIRSF" id="PIRSF001134">
    <property type="entry name" value="Streptogrisin"/>
    <property type="match status" value="1"/>
</dbReference>
<evidence type="ECO:0000313" key="12">
    <source>
        <dbReference type="EMBL" id="SEN11115.1"/>
    </source>
</evidence>
<name>A0A1H8DVB4_STIAU</name>
<evidence type="ECO:0000256" key="9">
    <source>
        <dbReference type="PIRSR" id="PIRSR001134-2"/>
    </source>
</evidence>
<evidence type="ECO:0000256" key="1">
    <source>
        <dbReference type="ARBA" id="ARBA00007664"/>
    </source>
</evidence>
<keyword evidence="3 10" id="KW-0732">Signal</keyword>
<evidence type="ECO:0000256" key="7">
    <source>
        <dbReference type="ARBA" id="ARBA00023157"/>
    </source>
</evidence>
<organism evidence="12 13">
    <name type="scientific">Stigmatella aurantiaca</name>
    <dbReference type="NCBI Taxonomy" id="41"/>
    <lineage>
        <taxon>Bacteria</taxon>
        <taxon>Pseudomonadati</taxon>
        <taxon>Myxococcota</taxon>
        <taxon>Myxococcia</taxon>
        <taxon>Myxococcales</taxon>
        <taxon>Cystobacterineae</taxon>
        <taxon>Archangiaceae</taxon>
        <taxon>Stigmatella</taxon>
    </lineage>
</organism>
<dbReference type="CDD" id="cd21112">
    <property type="entry name" value="alphaLP-like"/>
    <property type="match status" value="1"/>
</dbReference>
<reference evidence="13" key="1">
    <citation type="submission" date="2016-10" db="EMBL/GenBank/DDBJ databases">
        <authorList>
            <person name="Varghese N."/>
            <person name="Submissions S."/>
        </authorList>
    </citation>
    <scope>NUCLEOTIDE SEQUENCE [LARGE SCALE GENOMIC DNA]</scope>
    <source>
        <strain evidence="13">DSM 17044</strain>
    </source>
</reference>
<dbReference type="Gene3D" id="3.30.300.50">
    <property type="match status" value="2"/>
</dbReference>
<feature type="signal peptide" evidence="10">
    <location>
        <begin position="1"/>
        <end position="25"/>
    </location>
</feature>
<comment type="similarity">
    <text evidence="1">Belongs to the peptidase S1 family.</text>
</comment>
<evidence type="ECO:0000256" key="5">
    <source>
        <dbReference type="ARBA" id="ARBA00022825"/>
    </source>
</evidence>
<feature type="chain" id="PRO_5010234866" evidence="10">
    <location>
        <begin position="26"/>
        <end position="375"/>
    </location>
</feature>
<feature type="disulfide bond" evidence="9">
    <location>
        <begin position="202"/>
        <end position="218"/>
    </location>
</feature>
<evidence type="ECO:0000256" key="2">
    <source>
        <dbReference type="ARBA" id="ARBA00022670"/>
    </source>
</evidence>
<dbReference type="InterPro" id="IPR035070">
    <property type="entry name" value="Streptogrisin_prodomain"/>
</dbReference>
<dbReference type="RefSeq" id="WP_075010981.1">
    <property type="nucleotide sequence ID" value="NZ_FOAP01000031.1"/>
</dbReference>
<dbReference type="GO" id="GO:0004252">
    <property type="term" value="F:serine-type endopeptidase activity"/>
    <property type="evidence" value="ECO:0007669"/>
    <property type="project" value="InterPro"/>
</dbReference>
<evidence type="ECO:0000256" key="4">
    <source>
        <dbReference type="ARBA" id="ARBA00022801"/>
    </source>
</evidence>
<sequence length="375" mass="38486">MTRKTLLPSLATSVLTGWTALQGLAATAEPLPPEPAQGVTAGQGLTEASTLRRLTLEARAQALEPALRDALGEDFAGAWLDAQGTQLLVGVTSEAGEALVRRAGAEPRRVARSQAQLERVMEALNTHAREAPPSIHAWYVDVPTNSVVVLAQDAHLPRAQAFLARSQGAADGALRIVPSSEAPRPVYDVRGGDPFFAGSARCTVGFSVQGGFVTAGHCAPAGATVTGYNGVVMGVVQASVFPSRDYAWVKTNASWTPQPWVRNGSGGNTVVAGSTAAAVGASVCRHGNTTGWMCGTIQARNVTVNYAEGAVTGLTRTNVCSEPGDSGGPWLSGSQAQGMTSGGSGNCTSGGTTYFQPVNPVLAAYGLTLKTGSTP</sequence>
<dbReference type="EMBL" id="FOAP01000031">
    <property type="protein sequence ID" value="SEN11115.1"/>
    <property type="molecule type" value="Genomic_DNA"/>
</dbReference>
<evidence type="ECO:0000313" key="13">
    <source>
        <dbReference type="Proteomes" id="UP000182719"/>
    </source>
</evidence>
<dbReference type="InterPro" id="IPR009003">
    <property type="entry name" value="Peptidase_S1_PA"/>
</dbReference>
<keyword evidence="2" id="KW-0645">Protease</keyword>